<dbReference type="EMBL" id="JAOVZB010000003">
    <property type="protein sequence ID" value="MCV2402905.1"/>
    <property type="molecule type" value="Genomic_DNA"/>
</dbReference>
<keyword evidence="2 6" id="KW-0547">Nucleotide-binding</keyword>
<feature type="binding site" evidence="6">
    <location>
        <begin position="214"/>
        <end position="217"/>
    </location>
    <ligand>
        <name>ATP</name>
        <dbReference type="ChEBI" id="CHEBI:30616"/>
    </ligand>
</feature>
<feature type="binding site" evidence="6">
    <location>
        <begin position="166"/>
        <end position="168"/>
    </location>
    <ligand>
        <name>ATP</name>
        <dbReference type="ChEBI" id="CHEBI:30616"/>
    </ligand>
</feature>
<dbReference type="InterPro" id="IPR004753">
    <property type="entry name" value="MreB"/>
</dbReference>
<dbReference type="Proteomes" id="UP001209713">
    <property type="component" value="Unassembled WGS sequence"/>
</dbReference>
<proteinExistence type="inferred from homology"/>
<evidence type="ECO:0000256" key="1">
    <source>
        <dbReference type="ARBA" id="ARBA00022490"/>
    </source>
</evidence>
<dbReference type="InterPro" id="IPR056546">
    <property type="entry name" value="MreB_MamK-like"/>
</dbReference>
<dbReference type="Gene3D" id="3.30.420.40">
    <property type="match status" value="2"/>
</dbReference>
<keyword evidence="1 6" id="KW-0963">Cytoplasm</keyword>
<dbReference type="PANTHER" id="PTHR42749">
    <property type="entry name" value="CELL SHAPE-DETERMINING PROTEIN MREB"/>
    <property type="match status" value="1"/>
</dbReference>
<keyword evidence="4 6" id="KW-0133">Cell shape</keyword>
<dbReference type="NCBIfam" id="NF010539">
    <property type="entry name" value="PRK13927.1"/>
    <property type="match status" value="1"/>
</dbReference>
<protein>
    <recommendedName>
        <fullName evidence="6">Cell shape-determining protein MreB</fullName>
    </recommendedName>
</protein>
<name>A0ABT2YT13_9GAMM</name>
<evidence type="ECO:0000256" key="4">
    <source>
        <dbReference type="ARBA" id="ARBA00022960"/>
    </source>
</evidence>
<reference evidence="7 8" key="1">
    <citation type="submission" date="2022-10" db="EMBL/GenBank/DDBJ databases">
        <title>Marinomonas transparenta sp. nov. and Marinomonas sargassi sp. nov., isolated from marine alga (Sargassum natans (L.) Gaillon).</title>
        <authorList>
            <person name="Wang Y."/>
        </authorList>
    </citation>
    <scope>NUCLEOTIDE SEQUENCE [LARGE SCALE GENOMIC DNA]</scope>
    <source>
        <strain evidence="7 8">C2222</strain>
    </source>
</reference>
<sequence length="347" mass="37120">MFKKIRGIFSNDLSIDLGTANTLIYVRGRGIVLDEPSVVAIRHNGNQKVLASVGADAKRMLGRTPGNITAIRPMKDGVIADFHVTEKMLQDFIKKVHENSFFKPSPRVLVCVPCKSTQVERRAIKESALGAGARQVYIIEEPMAAAIGAGLPVAEASGSMVIDIGGGTTEIAIISLNGIVTSESIRVGGDRFDEAIITYVRRQYGSLIGDATAERIKQEIAMAYHTGDELQIDVRGRNLAEGIPRSFTLSSSEILEALQEPLAQIVQGIKAVLEQSPPELAADIGETGLMLTGGGALLREIDRLISEETGLPVIVAEDPLTCVARGGGMALEMIDRVAGELFSVDNE</sequence>
<dbReference type="CDD" id="cd10225">
    <property type="entry name" value="ASKHA_NBD_MreB-like"/>
    <property type="match status" value="1"/>
</dbReference>
<keyword evidence="3 6" id="KW-0067">ATP-binding</keyword>
<evidence type="ECO:0000256" key="2">
    <source>
        <dbReference type="ARBA" id="ARBA00022741"/>
    </source>
</evidence>
<dbReference type="InterPro" id="IPR043129">
    <property type="entry name" value="ATPase_NBD"/>
</dbReference>
<evidence type="ECO:0000313" key="8">
    <source>
        <dbReference type="Proteomes" id="UP001209713"/>
    </source>
</evidence>
<evidence type="ECO:0000256" key="5">
    <source>
        <dbReference type="ARBA" id="ARBA00023458"/>
    </source>
</evidence>
<comment type="similarity">
    <text evidence="5 6">Belongs to the FtsA/MreB family.</text>
</comment>
<evidence type="ECO:0000256" key="6">
    <source>
        <dbReference type="HAMAP-Rule" id="MF_02207"/>
    </source>
</evidence>
<evidence type="ECO:0000256" key="3">
    <source>
        <dbReference type="ARBA" id="ARBA00022840"/>
    </source>
</evidence>
<dbReference type="SUPFAM" id="SSF53067">
    <property type="entry name" value="Actin-like ATPase domain"/>
    <property type="match status" value="2"/>
</dbReference>
<dbReference type="Pfam" id="PF06723">
    <property type="entry name" value="MreB_Mbl"/>
    <property type="match status" value="1"/>
</dbReference>
<feature type="binding site" evidence="6">
    <location>
        <begin position="294"/>
        <end position="297"/>
    </location>
    <ligand>
        <name>ATP</name>
        <dbReference type="ChEBI" id="CHEBI:30616"/>
    </ligand>
</feature>
<dbReference type="HAMAP" id="MF_02207">
    <property type="entry name" value="MreB"/>
    <property type="match status" value="1"/>
</dbReference>
<comment type="function">
    <text evidence="6">Forms membrane-associated dynamic filaments that are essential for cell shape determination. Acts by regulating cell wall synthesis and cell elongation, and thus cell shape. A feedback loop between cell geometry and MreB localization may maintain elongated cell shape by targeting cell wall growth to regions of negative cell wall curvature.</text>
</comment>
<gene>
    <name evidence="6" type="primary">mreB</name>
    <name evidence="7" type="ORF">OFY17_08435</name>
</gene>
<evidence type="ECO:0000313" key="7">
    <source>
        <dbReference type="EMBL" id="MCV2402905.1"/>
    </source>
</evidence>
<comment type="caution">
    <text evidence="7">The sequence shown here is derived from an EMBL/GenBank/DDBJ whole genome shotgun (WGS) entry which is preliminary data.</text>
</comment>
<accession>A0ABT2YT13</accession>
<organism evidence="7 8">
    <name type="scientific">Marinomonas sargassi</name>
    <dbReference type="NCBI Taxonomy" id="2984494"/>
    <lineage>
        <taxon>Bacteria</taxon>
        <taxon>Pseudomonadati</taxon>
        <taxon>Pseudomonadota</taxon>
        <taxon>Gammaproteobacteria</taxon>
        <taxon>Oceanospirillales</taxon>
        <taxon>Oceanospirillaceae</taxon>
        <taxon>Marinomonas</taxon>
    </lineage>
</organism>
<comment type="subcellular location">
    <subcellularLocation>
        <location evidence="6">Cytoplasm</location>
    </subcellularLocation>
    <text evidence="6">Membrane-associated.</text>
</comment>
<dbReference type="NCBIfam" id="TIGR00904">
    <property type="entry name" value="mreB"/>
    <property type="match status" value="1"/>
</dbReference>
<keyword evidence="8" id="KW-1185">Reference proteome</keyword>
<dbReference type="RefSeq" id="WP_263530284.1">
    <property type="nucleotide sequence ID" value="NZ_JAOVZB010000003.1"/>
</dbReference>
<dbReference type="PANTHER" id="PTHR42749:SF1">
    <property type="entry name" value="CELL SHAPE-DETERMINING PROTEIN MREB"/>
    <property type="match status" value="1"/>
</dbReference>
<feature type="binding site" evidence="6">
    <location>
        <begin position="19"/>
        <end position="21"/>
    </location>
    <ligand>
        <name>ATP</name>
        <dbReference type="ChEBI" id="CHEBI:30616"/>
    </ligand>
</feature>
<comment type="subunit">
    <text evidence="6">Forms polymers.</text>
</comment>
<dbReference type="PRINTS" id="PR01652">
    <property type="entry name" value="SHAPEPROTEIN"/>
</dbReference>